<dbReference type="InterPro" id="IPR050832">
    <property type="entry name" value="Bact_Acetyltransf"/>
</dbReference>
<evidence type="ECO:0000256" key="1">
    <source>
        <dbReference type="ARBA" id="ARBA00022679"/>
    </source>
</evidence>
<proteinExistence type="predicted"/>
<evidence type="ECO:0000313" key="4">
    <source>
        <dbReference type="EMBL" id="MEQ6291288.1"/>
    </source>
</evidence>
<evidence type="ECO:0000313" key="5">
    <source>
        <dbReference type="Proteomes" id="UP001433638"/>
    </source>
</evidence>
<dbReference type="Proteomes" id="UP001433638">
    <property type="component" value="Unassembled WGS sequence"/>
</dbReference>
<dbReference type="RefSeq" id="WP_349587911.1">
    <property type="nucleotide sequence ID" value="NZ_JBEFLD010000005.1"/>
</dbReference>
<feature type="domain" description="N-acetyltransferase" evidence="3">
    <location>
        <begin position="3"/>
        <end position="148"/>
    </location>
</feature>
<evidence type="ECO:0000259" key="3">
    <source>
        <dbReference type="PROSITE" id="PS51186"/>
    </source>
</evidence>
<dbReference type="CDD" id="cd04301">
    <property type="entry name" value="NAT_SF"/>
    <property type="match status" value="1"/>
</dbReference>
<dbReference type="InterPro" id="IPR000182">
    <property type="entry name" value="GNAT_dom"/>
</dbReference>
<dbReference type="Gene3D" id="3.40.630.30">
    <property type="match status" value="1"/>
</dbReference>
<keyword evidence="1" id="KW-0808">Transferase</keyword>
<keyword evidence="5" id="KW-1185">Reference proteome</keyword>
<dbReference type="EMBL" id="JBEFLD010000005">
    <property type="protein sequence ID" value="MEQ6291288.1"/>
    <property type="molecule type" value="Genomic_DNA"/>
</dbReference>
<evidence type="ECO:0000256" key="2">
    <source>
        <dbReference type="ARBA" id="ARBA00023315"/>
    </source>
</evidence>
<dbReference type="InterPro" id="IPR016181">
    <property type="entry name" value="Acyl_CoA_acyltransferase"/>
</dbReference>
<dbReference type="PANTHER" id="PTHR43877">
    <property type="entry name" value="AMINOALKYLPHOSPHONATE N-ACETYLTRANSFERASE-RELATED-RELATED"/>
    <property type="match status" value="1"/>
</dbReference>
<dbReference type="Pfam" id="PF00583">
    <property type="entry name" value="Acetyltransf_1"/>
    <property type="match status" value="1"/>
</dbReference>
<accession>A0ABV1M546</accession>
<protein>
    <submittedName>
        <fullName evidence="4">GNAT family N-acetyltransferase</fullName>
    </submittedName>
</protein>
<dbReference type="SUPFAM" id="SSF55729">
    <property type="entry name" value="Acyl-CoA N-acyltransferases (Nat)"/>
    <property type="match status" value="1"/>
</dbReference>
<reference evidence="4" key="1">
    <citation type="submission" date="2024-06" db="EMBL/GenBank/DDBJ databases">
        <title>Genome sequence of Vogesella sp. MAHUQ-64.</title>
        <authorList>
            <person name="Huq M.A."/>
        </authorList>
    </citation>
    <scope>NUCLEOTIDE SEQUENCE</scope>
    <source>
        <strain evidence="4">MAHUQ-64</strain>
    </source>
</reference>
<comment type="caution">
    <text evidence="4">The sequence shown here is derived from an EMBL/GenBank/DDBJ whole genome shotgun (WGS) entry which is preliminary data.</text>
</comment>
<dbReference type="PROSITE" id="PS51186">
    <property type="entry name" value="GNAT"/>
    <property type="match status" value="1"/>
</dbReference>
<organism evidence="4 5">
    <name type="scientific">Vogesella oryzagri</name>
    <dbReference type="NCBI Taxonomy" id="3160864"/>
    <lineage>
        <taxon>Bacteria</taxon>
        <taxon>Pseudomonadati</taxon>
        <taxon>Pseudomonadota</taxon>
        <taxon>Betaproteobacteria</taxon>
        <taxon>Neisseriales</taxon>
        <taxon>Chromobacteriaceae</taxon>
        <taxon>Vogesella</taxon>
    </lineage>
</organism>
<name>A0ABV1M546_9NEIS</name>
<gene>
    <name evidence="4" type="ORF">ABNW52_11760</name>
</gene>
<sequence>MPPILRPARATDAAALATLATALGYPTDSATLAARLSVLLAAPEQHLLCVVETEGRVCGWIHGYLRPLLESDSCVEVGGLVVAADCRGQGLGARLLAACEAWAAARGVAEVSVRCAEHRLDAHRFYQREGYSHIKTQLTFRKAVAKSS</sequence>
<keyword evidence="2" id="KW-0012">Acyltransferase</keyword>